<feature type="transmembrane region" description="Helical" evidence="1">
    <location>
        <begin position="51"/>
        <end position="67"/>
    </location>
</feature>
<evidence type="ECO:0000313" key="2">
    <source>
        <dbReference type="EMBL" id="OXM50809.1"/>
    </source>
</evidence>
<sequence length="105" mass="10923">MTPTGSRVVVIEFAESGPSLRRIEVAEVTFPERPSGRRRHRRSRLADSRPVALQAGLLVLIAVVAVVNPAAGAGIAGTVLAGAFGLAVTRGPRAGGDPKRDEDLS</sequence>
<dbReference type="Proteomes" id="UP000215223">
    <property type="component" value="Unassembled WGS sequence"/>
</dbReference>
<dbReference type="RefSeq" id="WP_093936714.1">
    <property type="nucleotide sequence ID" value="NZ_NMQT01000097.1"/>
</dbReference>
<accession>A0A229RWF1</accession>
<name>A0A229RWF1_9PSEU</name>
<evidence type="ECO:0000256" key="1">
    <source>
        <dbReference type="SAM" id="Phobius"/>
    </source>
</evidence>
<keyword evidence="1" id="KW-0472">Membrane</keyword>
<protein>
    <recommendedName>
        <fullName evidence="4">DUF3040 domain-containing protein</fullName>
    </recommendedName>
</protein>
<dbReference type="EMBL" id="NMQT01000097">
    <property type="protein sequence ID" value="OXM50809.1"/>
    <property type="molecule type" value="Genomic_DNA"/>
</dbReference>
<keyword evidence="1" id="KW-1133">Transmembrane helix</keyword>
<comment type="caution">
    <text evidence="2">The sequence shown here is derived from an EMBL/GenBank/DDBJ whole genome shotgun (WGS) entry which is preliminary data.</text>
</comment>
<gene>
    <name evidence="2" type="ORF">CFP71_26805</name>
</gene>
<dbReference type="AlphaFoldDB" id="A0A229RWF1"/>
<reference evidence="2 3" key="1">
    <citation type="submission" date="2017-07" db="EMBL/GenBank/DDBJ databases">
        <title>Amycolatopsis thailandensis Genome sequencing and assembly.</title>
        <authorList>
            <person name="Kaur N."/>
            <person name="Mayilraj S."/>
        </authorList>
    </citation>
    <scope>NUCLEOTIDE SEQUENCE [LARGE SCALE GENOMIC DNA]</scope>
    <source>
        <strain evidence="2 3">JCM 16380</strain>
    </source>
</reference>
<keyword evidence="3" id="KW-1185">Reference proteome</keyword>
<organism evidence="2 3">
    <name type="scientific">Amycolatopsis thailandensis</name>
    <dbReference type="NCBI Taxonomy" id="589330"/>
    <lineage>
        <taxon>Bacteria</taxon>
        <taxon>Bacillati</taxon>
        <taxon>Actinomycetota</taxon>
        <taxon>Actinomycetes</taxon>
        <taxon>Pseudonocardiales</taxon>
        <taxon>Pseudonocardiaceae</taxon>
        <taxon>Amycolatopsis</taxon>
    </lineage>
</organism>
<evidence type="ECO:0000313" key="3">
    <source>
        <dbReference type="Proteomes" id="UP000215223"/>
    </source>
</evidence>
<keyword evidence="1" id="KW-0812">Transmembrane</keyword>
<evidence type="ECO:0008006" key="4">
    <source>
        <dbReference type="Google" id="ProtNLM"/>
    </source>
</evidence>
<proteinExistence type="predicted"/>
<dbReference type="OrthoDB" id="10008805at2"/>